<dbReference type="EMBL" id="VSRR010011849">
    <property type="protein sequence ID" value="MPC53740.1"/>
    <property type="molecule type" value="Genomic_DNA"/>
</dbReference>
<proteinExistence type="predicted"/>
<dbReference type="Proteomes" id="UP000324222">
    <property type="component" value="Unassembled WGS sequence"/>
</dbReference>
<sequence length="134" mass="15012">MQDEGVVFHRSAHRLHLVGASLPLRLLFPSLPLPLSLFLPPLPHIPPWCPVLHPQPLLSRPQNLPLARIPLVSTLYPLTPSLVLYPFITLSPSYLSFISPDILFSRAGTSSLTGHRSLDKERNLHASLRLLKRL</sequence>
<comment type="caution">
    <text evidence="1">The sequence shown here is derived from an EMBL/GenBank/DDBJ whole genome shotgun (WGS) entry which is preliminary data.</text>
</comment>
<dbReference type="AlphaFoldDB" id="A0A5B7G147"/>
<gene>
    <name evidence="1" type="ORF">E2C01_047639</name>
</gene>
<name>A0A5B7G147_PORTR</name>
<protein>
    <submittedName>
        <fullName evidence="1">Uncharacterized protein</fullName>
    </submittedName>
</protein>
<evidence type="ECO:0000313" key="1">
    <source>
        <dbReference type="EMBL" id="MPC53740.1"/>
    </source>
</evidence>
<reference evidence="1 2" key="1">
    <citation type="submission" date="2019-05" db="EMBL/GenBank/DDBJ databases">
        <title>Another draft genome of Portunus trituberculatus and its Hox gene families provides insights of decapod evolution.</title>
        <authorList>
            <person name="Jeong J.-H."/>
            <person name="Song I."/>
            <person name="Kim S."/>
            <person name="Choi T."/>
            <person name="Kim D."/>
            <person name="Ryu S."/>
            <person name="Kim W."/>
        </authorList>
    </citation>
    <scope>NUCLEOTIDE SEQUENCE [LARGE SCALE GENOMIC DNA]</scope>
    <source>
        <tissue evidence="1">Muscle</tissue>
    </source>
</reference>
<keyword evidence="2" id="KW-1185">Reference proteome</keyword>
<evidence type="ECO:0000313" key="2">
    <source>
        <dbReference type="Proteomes" id="UP000324222"/>
    </source>
</evidence>
<accession>A0A5B7G147</accession>
<organism evidence="1 2">
    <name type="scientific">Portunus trituberculatus</name>
    <name type="common">Swimming crab</name>
    <name type="synonym">Neptunus trituberculatus</name>
    <dbReference type="NCBI Taxonomy" id="210409"/>
    <lineage>
        <taxon>Eukaryota</taxon>
        <taxon>Metazoa</taxon>
        <taxon>Ecdysozoa</taxon>
        <taxon>Arthropoda</taxon>
        <taxon>Crustacea</taxon>
        <taxon>Multicrustacea</taxon>
        <taxon>Malacostraca</taxon>
        <taxon>Eumalacostraca</taxon>
        <taxon>Eucarida</taxon>
        <taxon>Decapoda</taxon>
        <taxon>Pleocyemata</taxon>
        <taxon>Brachyura</taxon>
        <taxon>Eubrachyura</taxon>
        <taxon>Portunoidea</taxon>
        <taxon>Portunidae</taxon>
        <taxon>Portuninae</taxon>
        <taxon>Portunus</taxon>
    </lineage>
</organism>